<name>A0A2Z6MNB4_TRISU</name>
<evidence type="ECO:0000313" key="2">
    <source>
        <dbReference type="Proteomes" id="UP000242715"/>
    </source>
</evidence>
<evidence type="ECO:0000313" key="1">
    <source>
        <dbReference type="EMBL" id="GAU32951.1"/>
    </source>
</evidence>
<proteinExistence type="predicted"/>
<sequence length="68" mass="8040">MEWNYSLEESLSMQNQKINNKNTHPSLWFRLQDSNHGPSQVEGGMVGSVEWMTVHKSKYLRDTIYKRP</sequence>
<protein>
    <submittedName>
        <fullName evidence="1">Uncharacterized protein</fullName>
    </submittedName>
</protein>
<keyword evidence="2" id="KW-1185">Reference proteome</keyword>
<organism evidence="1 2">
    <name type="scientific">Trifolium subterraneum</name>
    <name type="common">Subterranean clover</name>
    <dbReference type="NCBI Taxonomy" id="3900"/>
    <lineage>
        <taxon>Eukaryota</taxon>
        <taxon>Viridiplantae</taxon>
        <taxon>Streptophyta</taxon>
        <taxon>Embryophyta</taxon>
        <taxon>Tracheophyta</taxon>
        <taxon>Spermatophyta</taxon>
        <taxon>Magnoliopsida</taxon>
        <taxon>eudicotyledons</taxon>
        <taxon>Gunneridae</taxon>
        <taxon>Pentapetalae</taxon>
        <taxon>rosids</taxon>
        <taxon>fabids</taxon>
        <taxon>Fabales</taxon>
        <taxon>Fabaceae</taxon>
        <taxon>Papilionoideae</taxon>
        <taxon>50 kb inversion clade</taxon>
        <taxon>NPAAA clade</taxon>
        <taxon>Hologalegina</taxon>
        <taxon>IRL clade</taxon>
        <taxon>Trifolieae</taxon>
        <taxon>Trifolium</taxon>
    </lineage>
</organism>
<gene>
    <name evidence="1" type="ORF">TSUD_358180</name>
</gene>
<dbReference type="EMBL" id="DF973513">
    <property type="protein sequence ID" value="GAU32951.1"/>
    <property type="molecule type" value="Genomic_DNA"/>
</dbReference>
<dbReference type="Proteomes" id="UP000242715">
    <property type="component" value="Unassembled WGS sequence"/>
</dbReference>
<accession>A0A2Z6MNB4</accession>
<reference evidence="2" key="1">
    <citation type="journal article" date="2017" name="Front. Plant Sci.">
        <title>Climate Clever Clovers: New Paradigm to Reduce the Environmental Footprint of Ruminants by Breeding Low Methanogenic Forages Utilizing Haplotype Variation.</title>
        <authorList>
            <person name="Kaur P."/>
            <person name="Appels R."/>
            <person name="Bayer P.E."/>
            <person name="Keeble-Gagnere G."/>
            <person name="Wang J."/>
            <person name="Hirakawa H."/>
            <person name="Shirasawa K."/>
            <person name="Vercoe P."/>
            <person name="Stefanova K."/>
            <person name="Durmic Z."/>
            <person name="Nichols P."/>
            <person name="Revell C."/>
            <person name="Isobe S.N."/>
            <person name="Edwards D."/>
            <person name="Erskine W."/>
        </authorList>
    </citation>
    <scope>NUCLEOTIDE SEQUENCE [LARGE SCALE GENOMIC DNA]</scope>
    <source>
        <strain evidence="2">cv. Daliak</strain>
    </source>
</reference>
<dbReference type="AlphaFoldDB" id="A0A2Z6MNB4"/>